<dbReference type="InterPro" id="IPR036188">
    <property type="entry name" value="FAD/NAD-bd_sf"/>
</dbReference>
<evidence type="ECO:0000256" key="7">
    <source>
        <dbReference type="ARBA" id="ARBA00023002"/>
    </source>
</evidence>
<keyword evidence="6 11" id="KW-0274">FAD</keyword>
<keyword evidence="14" id="KW-1185">Reference proteome</keyword>
<proteinExistence type="inferred from homology"/>
<evidence type="ECO:0000256" key="8">
    <source>
        <dbReference type="ARBA" id="ARBA00023133"/>
    </source>
</evidence>
<dbReference type="InterPro" id="IPR050464">
    <property type="entry name" value="Zeta_carotene_desat/Oxidored"/>
</dbReference>
<dbReference type="SUPFAM" id="SSF51905">
    <property type="entry name" value="FAD/NAD(P)-binding domain"/>
    <property type="match status" value="1"/>
</dbReference>
<dbReference type="InterPro" id="IPR002937">
    <property type="entry name" value="Amino_oxidase"/>
</dbReference>
<dbReference type="AlphaFoldDB" id="A0A9Q3C477"/>
<dbReference type="GO" id="GO:0005743">
    <property type="term" value="C:mitochondrial inner membrane"/>
    <property type="evidence" value="ECO:0007669"/>
    <property type="project" value="UniProtKB-SubCell"/>
</dbReference>
<evidence type="ECO:0000256" key="10">
    <source>
        <dbReference type="ARBA" id="ARBA00047554"/>
    </source>
</evidence>
<comment type="similarity">
    <text evidence="3 11">Belongs to the protoporphyrinogen/coproporphyrinogen oxidase family. Protoporphyrinogen oxidase subfamily.</text>
</comment>
<dbReference type="InterPro" id="IPR004572">
    <property type="entry name" value="Protoporphyrinogen_oxidase"/>
</dbReference>
<evidence type="ECO:0000256" key="5">
    <source>
        <dbReference type="ARBA" id="ARBA00022630"/>
    </source>
</evidence>
<reference evidence="13" key="1">
    <citation type="submission" date="2021-03" db="EMBL/GenBank/DDBJ databases">
        <title>Draft genome sequence of rust myrtle Austropuccinia psidii MF-1, a brazilian biotype.</title>
        <authorList>
            <person name="Quecine M.C."/>
            <person name="Pachon D.M.R."/>
            <person name="Bonatelli M.L."/>
            <person name="Correr F.H."/>
            <person name="Franceschini L.M."/>
            <person name="Leite T.F."/>
            <person name="Margarido G.R.A."/>
            <person name="Almeida C.A."/>
            <person name="Ferrarezi J.A."/>
            <person name="Labate C.A."/>
        </authorList>
    </citation>
    <scope>NUCLEOTIDE SEQUENCE</scope>
    <source>
        <strain evidence="13">MF-1</strain>
    </source>
</reference>
<evidence type="ECO:0000256" key="1">
    <source>
        <dbReference type="ARBA" id="ARBA00002600"/>
    </source>
</evidence>
<comment type="subcellular location">
    <subcellularLocation>
        <location evidence="11">Mitochondrion inner membrane</location>
    </subcellularLocation>
</comment>
<evidence type="ECO:0000313" key="14">
    <source>
        <dbReference type="Proteomes" id="UP000765509"/>
    </source>
</evidence>
<dbReference type="EMBL" id="AVOT02004540">
    <property type="protein sequence ID" value="MBW0476658.1"/>
    <property type="molecule type" value="Genomic_DNA"/>
</dbReference>
<evidence type="ECO:0000256" key="3">
    <source>
        <dbReference type="ARBA" id="ARBA00010551"/>
    </source>
</evidence>
<dbReference type="Gene3D" id="3.50.50.60">
    <property type="entry name" value="FAD/NAD(P)-binding domain"/>
    <property type="match status" value="1"/>
</dbReference>
<sequence length="579" mass="63801">MMTSAKTVQSSWLKPLGFHHSVVISNRCISPRWASSKCVELKKVGILGGGLAGLTTAYYLARRSPSRPMEIIVLEKANRFGGWIKSHKPDSHDGRPESTVQGCIFESGPRSVRPKGLAGMMTLDLIKELGLFDSLIVIPKSHPSAKNRYIFTPSGLQKLPSSIFTLLSTLHKSPINRIPKAVIKDLFQKPDERVIEDESIQEFIERRFGSKMGEEIVSAMVHGIYAGDYRQLSARSTLFGPIWELERKHGGVLKGLMVGRKSAPSIEGKQSRLLANSLPSDLTNASVWGLQGGLETVTNALLSWLEQQPNVYLKSRETIISIQSSFDGLLNVTTANQTFDKFDHLVSALPPQVLHSTLPLSVQQQLEMLTVNPMVTVGVVNLAYHSRQRLIPIPPAFGYLIPASIGRDLNPHGVLGVVFDSDMMPGLDQENGDQITKLTVMLGGHHYSRANYPLPSAESLVQQAAEIVKSQFKISERPIYAKAHIQKDCIPQYLVGHHQRMTQLHVLLQSQRISVVGSGYGGVGVNDVVRSSREAAEKLLQTGNSTGLESHHRSRKPTPWCGFVSLMQQICSLGKDFFG</sequence>
<dbReference type="OrthoDB" id="438553at2759"/>
<evidence type="ECO:0000313" key="13">
    <source>
        <dbReference type="EMBL" id="MBW0476658.1"/>
    </source>
</evidence>
<evidence type="ECO:0000256" key="11">
    <source>
        <dbReference type="RuleBase" id="RU367069"/>
    </source>
</evidence>
<keyword evidence="9 11" id="KW-0627">Porphyrin biosynthesis</keyword>
<accession>A0A9Q3C477</accession>
<protein>
    <recommendedName>
        <fullName evidence="4 11">Protoporphyrinogen oxidase</fullName>
        <ecNumber evidence="4 11">1.3.3.4</ecNumber>
    </recommendedName>
</protein>
<keyword evidence="7 11" id="KW-0560">Oxidoreductase</keyword>
<dbReference type="SUPFAM" id="SSF54373">
    <property type="entry name" value="FAD-linked reductases, C-terminal domain"/>
    <property type="match status" value="1"/>
</dbReference>
<dbReference type="GO" id="GO:0004729">
    <property type="term" value="F:oxygen-dependent protoporphyrinogen oxidase activity"/>
    <property type="evidence" value="ECO:0007669"/>
    <property type="project" value="UniProtKB-UniRule"/>
</dbReference>
<comment type="cofactor">
    <cofactor evidence="11">
        <name>FAD</name>
        <dbReference type="ChEBI" id="CHEBI:57692"/>
    </cofactor>
    <text evidence="11">Binds 1 FAD per subunit.</text>
</comment>
<dbReference type="NCBIfam" id="TIGR00562">
    <property type="entry name" value="proto_IX_ox"/>
    <property type="match status" value="1"/>
</dbReference>
<gene>
    <name evidence="13" type="ORF">O181_016373</name>
</gene>
<evidence type="ECO:0000256" key="6">
    <source>
        <dbReference type="ARBA" id="ARBA00022827"/>
    </source>
</evidence>
<comment type="caution">
    <text evidence="13">The sequence shown here is derived from an EMBL/GenBank/DDBJ whole genome shotgun (WGS) entry which is preliminary data.</text>
</comment>
<dbReference type="GO" id="GO:0006782">
    <property type="term" value="P:protoporphyrinogen IX biosynthetic process"/>
    <property type="evidence" value="ECO:0007669"/>
    <property type="project" value="UniProtKB-UniRule"/>
</dbReference>
<dbReference type="PANTHER" id="PTHR42923">
    <property type="entry name" value="PROTOPORPHYRINOGEN OXIDASE"/>
    <property type="match status" value="1"/>
</dbReference>
<feature type="domain" description="Amine oxidase" evidence="12">
    <location>
        <begin position="51"/>
        <end position="540"/>
    </location>
</feature>
<keyword evidence="5 11" id="KW-0285">Flavoprotein</keyword>
<evidence type="ECO:0000256" key="4">
    <source>
        <dbReference type="ARBA" id="ARBA00012867"/>
    </source>
</evidence>
<dbReference type="Proteomes" id="UP000765509">
    <property type="component" value="Unassembled WGS sequence"/>
</dbReference>
<comment type="pathway">
    <text evidence="2 11">Porphyrin-containing compound metabolism; protoporphyrin-IX biosynthesis; protoporphyrin-IX from protoporphyrinogen-IX: step 1/1.</text>
</comment>
<comment type="function">
    <text evidence="1 11">Catalyzes the 6-electron oxidation of protoporphyrinogen-IX to form protoporphyrin-IX.</text>
</comment>
<organism evidence="13 14">
    <name type="scientific">Austropuccinia psidii MF-1</name>
    <dbReference type="NCBI Taxonomy" id="1389203"/>
    <lineage>
        <taxon>Eukaryota</taxon>
        <taxon>Fungi</taxon>
        <taxon>Dikarya</taxon>
        <taxon>Basidiomycota</taxon>
        <taxon>Pucciniomycotina</taxon>
        <taxon>Pucciniomycetes</taxon>
        <taxon>Pucciniales</taxon>
        <taxon>Sphaerophragmiaceae</taxon>
        <taxon>Austropuccinia</taxon>
    </lineage>
</organism>
<dbReference type="EC" id="1.3.3.4" evidence="4 11"/>
<dbReference type="PANTHER" id="PTHR42923:SF3">
    <property type="entry name" value="PROTOPORPHYRINOGEN OXIDASE"/>
    <property type="match status" value="1"/>
</dbReference>
<evidence type="ECO:0000259" key="12">
    <source>
        <dbReference type="Pfam" id="PF01593"/>
    </source>
</evidence>
<name>A0A9Q3C477_9BASI</name>
<evidence type="ECO:0000256" key="9">
    <source>
        <dbReference type="ARBA" id="ARBA00023244"/>
    </source>
</evidence>
<dbReference type="Pfam" id="PF01593">
    <property type="entry name" value="Amino_oxidase"/>
    <property type="match status" value="1"/>
</dbReference>
<keyword evidence="8 11" id="KW-0350">Heme biosynthesis</keyword>
<evidence type="ECO:0000256" key="2">
    <source>
        <dbReference type="ARBA" id="ARBA00005073"/>
    </source>
</evidence>
<comment type="catalytic activity">
    <reaction evidence="10 11">
        <text>protoporphyrinogen IX + 3 O2 = protoporphyrin IX + 3 H2O2</text>
        <dbReference type="Rhea" id="RHEA:25576"/>
        <dbReference type="ChEBI" id="CHEBI:15379"/>
        <dbReference type="ChEBI" id="CHEBI:16240"/>
        <dbReference type="ChEBI" id="CHEBI:57306"/>
        <dbReference type="ChEBI" id="CHEBI:57307"/>
        <dbReference type="EC" id="1.3.3.4"/>
    </reaction>
</comment>